<evidence type="ECO:0000313" key="2">
    <source>
        <dbReference type="WBParaSite" id="PS1159_v2.g4847.t1"/>
    </source>
</evidence>
<dbReference type="WBParaSite" id="PS1159_v2.g4847.t1">
    <property type="protein sequence ID" value="PS1159_v2.g4847.t1"/>
    <property type="gene ID" value="PS1159_v2.g4847"/>
</dbReference>
<protein>
    <submittedName>
        <fullName evidence="2">C2 domain-containing protein</fullName>
    </submittedName>
</protein>
<reference evidence="2" key="1">
    <citation type="submission" date="2022-11" db="UniProtKB">
        <authorList>
            <consortium name="WormBaseParasite"/>
        </authorList>
    </citation>
    <scope>IDENTIFICATION</scope>
</reference>
<sequence>MPVVKDLTKAISAAPTDVLLLYAVSMTLFVLCCLILAAAIQQRRQRLNWYEQNLLEIATSPPQYVRCKAFPRLDTNDDDRDFDCQMTSPPLGPFSPPPLSAPLFLAKPRKQSRIQSLTNTCRPPPIGDLSDAFHVPKKLSTSTPKKSMFRNPDQSQIDRGLYQTTMDAESGYDDDTACGSCGSIQVALFMDTNLNLLTVELKQGVDLIAKRQDGYPNPYFKVKLDIPESSEAKIQQQSKIYKNTSSPMIDEEFFFQVPNGSLNSCRLEIMVFDYDQFSVDECIGYCWLTLGRLSVSTIRFNPTIFFAEVLPFDDDRGNGFGEVLLSLTYLSKAQRLTANVFKARNLKTDNNNDNLSSVAIRVTLIVNNDKRLKRKKTSSKKNTRNPQFNESLSFGIPKHTLCDSMLEIEVSKIEWVL</sequence>
<organism evidence="1 2">
    <name type="scientific">Panagrolaimus sp. PS1159</name>
    <dbReference type="NCBI Taxonomy" id="55785"/>
    <lineage>
        <taxon>Eukaryota</taxon>
        <taxon>Metazoa</taxon>
        <taxon>Ecdysozoa</taxon>
        <taxon>Nematoda</taxon>
        <taxon>Chromadorea</taxon>
        <taxon>Rhabditida</taxon>
        <taxon>Tylenchina</taxon>
        <taxon>Panagrolaimomorpha</taxon>
        <taxon>Panagrolaimoidea</taxon>
        <taxon>Panagrolaimidae</taxon>
        <taxon>Panagrolaimus</taxon>
    </lineage>
</organism>
<accession>A0AC35GGL0</accession>
<evidence type="ECO:0000313" key="1">
    <source>
        <dbReference type="Proteomes" id="UP000887580"/>
    </source>
</evidence>
<name>A0AC35GGL0_9BILA</name>
<proteinExistence type="predicted"/>
<dbReference type="Proteomes" id="UP000887580">
    <property type="component" value="Unplaced"/>
</dbReference>